<dbReference type="EC" id="2.3.2.6" evidence="4"/>
<name>A0ABT8SJT6_9CAUL</name>
<comment type="catalytic activity">
    <reaction evidence="4">
        <text>L-phenylalanyl-tRNA(Phe) + an N-terminal L-alpha-aminoacyl-[protein] = an N-terminal L-phenylalanyl-L-alpha-aminoacyl-[protein] + tRNA(Phe)</text>
        <dbReference type="Rhea" id="RHEA:43632"/>
        <dbReference type="Rhea" id="RHEA-COMP:9668"/>
        <dbReference type="Rhea" id="RHEA-COMP:9699"/>
        <dbReference type="Rhea" id="RHEA-COMP:10636"/>
        <dbReference type="Rhea" id="RHEA-COMP:10637"/>
        <dbReference type="ChEBI" id="CHEBI:78442"/>
        <dbReference type="ChEBI" id="CHEBI:78531"/>
        <dbReference type="ChEBI" id="CHEBI:78597"/>
        <dbReference type="ChEBI" id="CHEBI:83561"/>
        <dbReference type="EC" id="2.3.2.6"/>
    </reaction>
</comment>
<keyword evidence="1 4" id="KW-0963">Cytoplasm</keyword>
<dbReference type="Pfam" id="PF03588">
    <property type="entry name" value="Leu_Phe_trans"/>
    <property type="match status" value="1"/>
</dbReference>
<dbReference type="Proteomes" id="UP001169063">
    <property type="component" value="Unassembled WGS sequence"/>
</dbReference>
<keyword evidence="6" id="KW-1185">Reference proteome</keyword>
<comment type="subcellular location">
    <subcellularLocation>
        <location evidence="4">Cytoplasm</location>
    </subcellularLocation>
</comment>
<protein>
    <recommendedName>
        <fullName evidence="4">Leucyl/phenylalanyl-tRNA--protein transferase</fullName>
        <ecNumber evidence="4">2.3.2.6</ecNumber>
    </recommendedName>
    <alternativeName>
        <fullName evidence="4">L/F-transferase</fullName>
    </alternativeName>
    <alternativeName>
        <fullName evidence="4">Leucyltransferase</fullName>
    </alternativeName>
    <alternativeName>
        <fullName evidence="4">Phenyalanyltransferase</fullName>
    </alternativeName>
</protein>
<dbReference type="Gene3D" id="3.40.630.70">
    <property type="entry name" value="Leucyl/phenylalanyl-tRNA-protein transferase, C-terminal domain"/>
    <property type="match status" value="1"/>
</dbReference>
<comment type="similarity">
    <text evidence="4">Belongs to the L/F-transferase family.</text>
</comment>
<keyword evidence="3 4" id="KW-0012">Acyltransferase</keyword>
<evidence type="ECO:0000256" key="2">
    <source>
        <dbReference type="ARBA" id="ARBA00022679"/>
    </source>
</evidence>
<evidence type="ECO:0000313" key="5">
    <source>
        <dbReference type="EMBL" id="MDO1558837.1"/>
    </source>
</evidence>
<evidence type="ECO:0000256" key="3">
    <source>
        <dbReference type="ARBA" id="ARBA00023315"/>
    </source>
</evidence>
<accession>A0ABT8SJT6</accession>
<comment type="catalytic activity">
    <reaction evidence="4">
        <text>N-terminal L-lysyl-[protein] + L-leucyl-tRNA(Leu) = N-terminal L-leucyl-L-lysyl-[protein] + tRNA(Leu) + H(+)</text>
        <dbReference type="Rhea" id="RHEA:12340"/>
        <dbReference type="Rhea" id="RHEA-COMP:9613"/>
        <dbReference type="Rhea" id="RHEA-COMP:9622"/>
        <dbReference type="Rhea" id="RHEA-COMP:12670"/>
        <dbReference type="Rhea" id="RHEA-COMP:12671"/>
        <dbReference type="ChEBI" id="CHEBI:15378"/>
        <dbReference type="ChEBI" id="CHEBI:65249"/>
        <dbReference type="ChEBI" id="CHEBI:78442"/>
        <dbReference type="ChEBI" id="CHEBI:78494"/>
        <dbReference type="ChEBI" id="CHEBI:133043"/>
        <dbReference type="EC" id="2.3.2.6"/>
    </reaction>
</comment>
<reference evidence="5" key="1">
    <citation type="submission" date="2023-07" db="EMBL/GenBank/DDBJ databases">
        <title>Brevundimonas soil sp. nov., isolated from the soil of chemical plant.</title>
        <authorList>
            <person name="Wu N."/>
        </authorList>
    </citation>
    <scope>NUCLEOTIDE SEQUENCE</scope>
    <source>
        <strain evidence="5">XZ-24</strain>
    </source>
</reference>
<dbReference type="PANTHER" id="PTHR30098:SF2">
    <property type="entry name" value="LEUCYL_PHENYLALANYL-TRNA--PROTEIN TRANSFERASE"/>
    <property type="match status" value="1"/>
</dbReference>
<dbReference type="HAMAP" id="MF_00688">
    <property type="entry name" value="Leu_Phe_trans"/>
    <property type="match status" value="1"/>
</dbReference>
<dbReference type="GO" id="GO:0008914">
    <property type="term" value="F:leucyl-tRNA--protein transferase activity"/>
    <property type="evidence" value="ECO:0007669"/>
    <property type="project" value="UniProtKB-EC"/>
</dbReference>
<dbReference type="PANTHER" id="PTHR30098">
    <property type="entry name" value="LEUCYL/PHENYLALANYL-TRNA--PROTEIN TRANSFERASE"/>
    <property type="match status" value="1"/>
</dbReference>
<comment type="caution">
    <text evidence="5">The sequence shown here is derived from an EMBL/GenBank/DDBJ whole genome shotgun (WGS) entry which is preliminary data.</text>
</comment>
<sequence>MPYTPDLTPHDLLQAYAMGVFPMADSRDDPEVYFVRPRLRALLPLEGLKVSRRLARTVRQDRFAVTVDEDFAGVLDACAAARPGREDTWINGPIRALYLELHRLGFAHSIECREADGRLVGGLYGVALGGAFFGESMFSDARDASKAALIHLAARLKAGRFALLDAQFMTPHLASLGAIEIDQADYLARLERALRIEADFWTYPRGADGRASLHEITQAS</sequence>
<comment type="function">
    <text evidence="4">Functions in the N-end rule pathway of protein degradation where it conjugates Leu, Phe and, less efficiently, Met from aminoacyl-tRNAs to the N-termini of proteins containing an N-terminal arginine or lysine.</text>
</comment>
<organism evidence="5 6">
    <name type="scientific">Peiella sedimenti</name>
    <dbReference type="NCBI Taxonomy" id="3061083"/>
    <lineage>
        <taxon>Bacteria</taxon>
        <taxon>Pseudomonadati</taxon>
        <taxon>Pseudomonadota</taxon>
        <taxon>Alphaproteobacteria</taxon>
        <taxon>Caulobacterales</taxon>
        <taxon>Caulobacteraceae</taxon>
        <taxon>Peiella</taxon>
    </lineage>
</organism>
<gene>
    <name evidence="4 5" type="primary">aat</name>
    <name evidence="5" type="ORF">Q0812_05285</name>
</gene>
<dbReference type="InterPro" id="IPR004616">
    <property type="entry name" value="Leu/Phe-tRNA_Trfase"/>
</dbReference>
<dbReference type="SUPFAM" id="SSF55729">
    <property type="entry name" value="Acyl-CoA N-acyltransferases (Nat)"/>
    <property type="match status" value="1"/>
</dbReference>
<dbReference type="NCBIfam" id="TIGR00667">
    <property type="entry name" value="aat"/>
    <property type="match status" value="1"/>
</dbReference>
<evidence type="ECO:0000256" key="4">
    <source>
        <dbReference type="HAMAP-Rule" id="MF_00688"/>
    </source>
</evidence>
<dbReference type="EMBL" id="JAUKTR010000002">
    <property type="protein sequence ID" value="MDO1558837.1"/>
    <property type="molecule type" value="Genomic_DNA"/>
</dbReference>
<evidence type="ECO:0000313" key="6">
    <source>
        <dbReference type="Proteomes" id="UP001169063"/>
    </source>
</evidence>
<keyword evidence="2 4" id="KW-0808">Transferase</keyword>
<evidence type="ECO:0000256" key="1">
    <source>
        <dbReference type="ARBA" id="ARBA00022490"/>
    </source>
</evidence>
<dbReference type="RefSeq" id="WP_302109272.1">
    <property type="nucleotide sequence ID" value="NZ_JAUKTR010000002.1"/>
</dbReference>
<proteinExistence type="inferred from homology"/>
<dbReference type="InterPro" id="IPR042203">
    <property type="entry name" value="Leu/Phe-tRNA_Trfase_C"/>
</dbReference>
<comment type="catalytic activity">
    <reaction evidence="4">
        <text>N-terminal L-arginyl-[protein] + L-leucyl-tRNA(Leu) = N-terminal L-leucyl-L-arginyl-[protein] + tRNA(Leu) + H(+)</text>
        <dbReference type="Rhea" id="RHEA:50416"/>
        <dbReference type="Rhea" id="RHEA-COMP:9613"/>
        <dbReference type="Rhea" id="RHEA-COMP:9622"/>
        <dbReference type="Rhea" id="RHEA-COMP:12672"/>
        <dbReference type="Rhea" id="RHEA-COMP:12673"/>
        <dbReference type="ChEBI" id="CHEBI:15378"/>
        <dbReference type="ChEBI" id="CHEBI:64719"/>
        <dbReference type="ChEBI" id="CHEBI:78442"/>
        <dbReference type="ChEBI" id="CHEBI:78494"/>
        <dbReference type="ChEBI" id="CHEBI:133044"/>
        <dbReference type="EC" id="2.3.2.6"/>
    </reaction>
</comment>
<dbReference type="InterPro" id="IPR016181">
    <property type="entry name" value="Acyl_CoA_acyltransferase"/>
</dbReference>